<evidence type="ECO:0000313" key="3">
    <source>
        <dbReference type="Proteomes" id="UP001174909"/>
    </source>
</evidence>
<evidence type="ECO:0000259" key="1">
    <source>
        <dbReference type="Pfam" id="PF21549"/>
    </source>
</evidence>
<keyword evidence="3" id="KW-1185">Reference proteome</keyword>
<reference evidence="2" key="1">
    <citation type="submission" date="2023-03" db="EMBL/GenBank/DDBJ databases">
        <authorList>
            <person name="Steffen K."/>
            <person name="Cardenas P."/>
        </authorList>
    </citation>
    <scope>NUCLEOTIDE SEQUENCE</scope>
</reference>
<protein>
    <submittedName>
        <fullName evidence="2">PR domain zinc finger protein 12</fullName>
    </submittedName>
</protein>
<dbReference type="Pfam" id="PF21549">
    <property type="entry name" value="PRDM2_PR"/>
    <property type="match status" value="1"/>
</dbReference>
<comment type="caution">
    <text evidence="2">The sequence shown here is derived from an EMBL/GenBank/DDBJ whole genome shotgun (WGS) entry which is preliminary data.</text>
</comment>
<proteinExistence type="predicted"/>
<gene>
    <name evidence="2" type="ORF">GBAR_LOCUS30295</name>
</gene>
<organism evidence="2 3">
    <name type="scientific">Geodia barretti</name>
    <name type="common">Barrett's horny sponge</name>
    <dbReference type="NCBI Taxonomy" id="519541"/>
    <lineage>
        <taxon>Eukaryota</taxon>
        <taxon>Metazoa</taxon>
        <taxon>Porifera</taxon>
        <taxon>Demospongiae</taxon>
        <taxon>Heteroscleromorpha</taxon>
        <taxon>Tetractinellida</taxon>
        <taxon>Astrophorina</taxon>
        <taxon>Geodiidae</taxon>
        <taxon>Geodia</taxon>
    </lineage>
</organism>
<evidence type="ECO:0000313" key="2">
    <source>
        <dbReference type="EMBL" id="CAI8055485.1"/>
    </source>
</evidence>
<dbReference type="InterPro" id="IPR001214">
    <property type="entry name" value="SET_dom"/>
</dbReference>
<feature type="domain" description="SET" evidence="1">
    <location>
        <begin position="97"/>
        <end position="153"/>
    </location>
</feature>
<name>A0AA35TVZ2_GEOBA</name>
<dbReference type="Proteomes" id="UP001174909">
    <property type="component" value="Unassembled WGS sequence"/>
</dbReference>
<sequence length="159" mass="17906">MRRGRGKNGRNKAGFVEALFQINDDEEEEEFVGFTREEVEECRYRCHLTQSEYVSSRGRSKAKVDYQEEVISDDDEYLWILSVFVKMLQLPVPAQLTVKMSSIPGAGLGVFANHEGIARGVKFGPYVGKKVPASHVDEDTNTSYMWEVCNLENSTGAVC</sequence>
<dbReference type="InterPro" id="IPR046341">
    <property type="entry name" value="SET_dom_sf"/>
</dbReference>
<dbReference type="EMBL" id="CASHTH010004283">
    <property type="protein sequence ID" value="CAI8055485.1"/>
    <property type="molecule type" value="Genomic_DNA"/>
</dbReference>
<accession>A0AA35TVZ2</accession>
<dbReference type="AlphaFoldDB" id="A0AA35TVZ2"/>
<dbReference type="Gene3D" id="2.170.270.10">
    <property type="entry name" value="SET domain"/>
    <property type="match status" value="1"/>
</dbReference>